<dbReference type="RefSeq" id="WP_113610685.1">
    <property type="nucleotide sequence ID" value="NZ_CAWQMY010000131.1"/>
</dbReference>
<name>A0ABD7FV75_9VIBR</name>
<dbReference type="InterPro" id="IPR000055">
    <property type="entry name" value="Restrct_endonuc_typeI_TRD"/>
</dbReference>
<comment type="caution">
    <text evidence="5">The sequence shown here is derived from an EMBL/GenBank/DDBJ whole genome shotgun (WGS) entry which is preliminary data.</text>
</comment>
<keyword evidence="5" id="KW-0378">Hydrolase</keyword>
<keyword evidence="2" id="KW-0680">Restriction system</keyword>
<evidence type="ECO:0000256" key="2">
    <source>
        <dbReference type="ARBA" id="ARBA00022747"/>
    </source>
</evidence>
<evidence type="ECO:0000259" key="4">
    <source>
        <dbReference type="Pfam" id="PF01420"/>
    </source>
</evidence>
<dbReference type="CDD" id="cd17263">
    <property type="entry name" value="RMtype1_S_AbaB8300I-TRD1-CR1_like"/>
    <property type="match status" value="1"/>
</dbReference>
<dbReference type="GO" id="GO:0004519">
    <property type="term" value="F:endonuclease activity"/>
    <property type="evidence" value="ECO:0007669"/>
    <property type="project" value="UniProtKB-KW"/>
</dbReference>
<dbReference type="CDD" id="cd17273">
    <property type="entry name" value="RMtype1_S_EcoJA69PI-TRD1-CR1_like"/>
    <property type="match status" value="1"/>
</dbReference>
<gene>
    <name evidence="5" type="ORF">DLR72_10255</name>
</gene>
<reference evidence="5 6" key="1">
    <citation type="submission" date="2018-06" db="EMBL/GenBank/DDBJ databases">
        <title>Draft genome sequences of nine Vibrio sp. clinical isolates from across the United States representing the closest known relative of Vibrio cholerae.</title>
        <authorList>
            <person name="Islam M.T."/>
            <person name="Liang K."/>
            <person name="Im M.S."/>
            <person name="Winkjer J."/>
            <person name="Busby S."/>
            <person name="Batra D."/>
            <person name="Rowe L."/>
            <person name="Tarr C.L."/>
            <person name="Boucher Y."/>
        </authorList>
    </citation>
    <scope>NUCLEOTIDE SEQUENCE [LARGE SCALE GENOMIC DNA]</scope>
    <source>
        <strain evidence="5 6">2017V-1110</strain>
    </source>
</reference>
<dbReference type="GO" id="GO:0003677">
    <property type="term" value="F:DNA binding"/>
    <property type="evidence" value="ECO:0007669"/>
    <property type="project" value="UniProtKB-KW"/>
</dbReference>
<dbReference type="EMBL" id="QKKU01000065">
    <property type="protein sequence ID" value="RBM67109.1"/>
    <property type="molecule type" value="Genomic_DNA"/>
</dbReference>
<dbReference type="SUPFAM" id="SSF116734">
    <property type="entry name" value="DNA methylase specificity domain"/>
    <property type="match status" value="2"/>
</dbReference>
<dbReference type="InterPro" id="IPR051212">
    <property type="entry name" value="Type-I_RE_S_subunit"/>
</dbReference>
<dbReference type="Pfam" id="PF01420">
    <property type="entry name" value="Methylase_S"/>
    <property type="match status" value="2"/>
</dbReference>
<evidence type="ECO:0000313" key="6">
    <source>
        <dbReference type="Proteomes" id="UP000252199"/>
    </source>
</evidence>
<organism evidence="5 6">
    <name type="scientific">Vibrio paracholerae</name>
    <dbReference type="NCBI Taxonomy" id="650003"/>
    <lineage>
        <taxon>Bacteria</taxon>
        <taxon>Pseudomonadati</taxon>
        <taxon>Pseudomonadota</taxon>
        <taxon>Gammaproteobacteria</taxon>
        <taxon>Vibrionales</taxon>
        <taxon>Vibrionaceae</taxon>
        <taxon>Vibrio</taxon>
    </lineage>
</organism>
<accession>A0ABD7FV75</accession>
<dbReference type="AlphaFoldDB" id="A0ABD7FV75"/>
<evidence type="ECO:0000256" key="1">
    <source>
        <dbReference type="ARBA" id="ARBA00010923"/>
    </source>
</evidence>
<dbReference type="Proteomes" id="UP000252199">
    <property type="component" value="Unassembled WGS sequence"/>
</dbReference>
<protein>
    <submittedName>
        <fullName evidence="5">Restriction endonuclease subunit S</fullName>
    </submittedName>
</protein>
<keyword evidence="5" id="KW-0540">Nuclease</keyword>
<proteinExistence type="inferred from homology"/>
<dbReference type="PANTHER" id="PTHR43140:SF1">
    <property type="entry name" value="TYPE I RESTRICTION ENZYME ECOKI SPECIFICITY SUBUNIT"/>
    <property type="match status" value="1"/>
</dbReference>
<dbReference type="PANTHER" id="PTHR43140">
    <property type="entry name" value="TYPE-1 RESTRICTION ENZYME ECOKI SPECIFICITY PROTEIN"/>
    <property type="match status" value="1"/>
</dbReference>
<evidence type="ECO:0000256" key="3">
    <source>
        <dbReference type="ARBA" id="ARBA00023125"/>
    </source>
</evidence>
<sequence length="545" mass="60753">MSSVNSYNWIELKIGEVAEVVAGGTPKAGNPDNFKAPGTGIAWLTPADLSGYTRKNISFGARDLSHQGYNSSSAKILPKGSLLFSSRAPIGYVAIAQNDISTNQGFKNFVFPYGVDSDYAYYYLRSIRELAESLGTGTTFKEISGAVAKTLPFLLPPLAEQKVIADKLDTLLTQVETIKARLVRIPENLKTFRQSVLAAAVSGRLNSNDSNYRSIEVKENWAHEVEGRTHWKKYIFSDVIKIIGGSQPPKSEFSTEERDGYIRLIQIRDYKSDANKVYIPIEKAKRFVSKEDIMIGRYGPPIFQILRGLEGAYNVALMKAEPNAEILDKEYLYWYLQNYKLFNYIDAGSDRTAGQTGVNKKYLESYPILVPPLDEQIEISRRVKELFVFVDTIEQKAKVALDSVNNLTQSILAKAFRGELTADWRAANLDLVSGENSAEALLEKIKAEREVTPKPKRTVAKKKAGNRMNKKIIKVVDALKEAKKPLNGQGLLAAAGYPKDSSTEQLEQFFLDIRKALNADKSIIKLERSDDGQDWFALAESAACE</sequence>
<evidence type="ECO:0000313" key="5">
    <source>
        <dbReference type="EMBL" id="RBM67109.1"/>
    </source>
</evidence>
<feature type="domain" description="Type I restriction modification DNA specificity" evidence="4">
    <location>
        <begin position="231"/>
        <end position="396"/>
    </location>
</feature>
<keyword evidence="3" id="KW-0238">DNA-binding</keyword>
<dbReference type="Gene3D" id="3.90.220.20">
    <property type="entry name" value="DNA methylase specificity domains"/>
    <property type="match status" value="2"/>
</dbReference>
<keyword evidence="5" id="KW-0255">Endonuclease</keyword>
<feature type="domain" description="Type I restriction modification DNA specificity" evidence="4">
    <location>
        <begin position="8"/>
        <end position="185"/>
    </location>
</feature>
<dbReference type="InterPro" id="IPR044946">
    <property type="entry name" value="Restrct_endonuc_typeI_TRD_sf"/>
</dbReference>
<dbReference type="GO" id="GO:0009307">
    <property type="term" value="P:DNA restriction-modification system"/>
    <property type="evidence" value="ECO:0007669"/>
    <property type="project" value="UniProtKB-KW"/>
</dbReference>
<comment type="similarity">
    <text evidence="1">Belongs to the type-I restriction system S methylase family.</text>
</comment>